<keyword evidence="1" id="KW-0472">Membrane</keyword>
<dbReference type="AlphaFoldDB" id="A0A6M5YCG7"/>
<keyword evidence="3" id="KW-1185">Reference proteome</keyword>
<organism evidence="2 3">
    <name type="scientific">Spirosoma taeanense</name>
    <dbReference type="NCBI Taxonomy" id="2735870"/>
    <lineage>
        <taxon>Bacteria</taxon>
        <taxon>Pseudomonadati</taxon>
        <taxon>Bacteroidota</taxon>
        <taxon>Cytophagia</taxon>
        <taxon>Cytophagales</taxon>
        <taxon>Cytophagaceae</taxon>
        <taxon>Spirosoma</taxon>
    </lineage>
</organism>
<dbReference type="KEGG" id="stae:HNV11_18725"/>
<feature type="transmembrane region" description="Helical" evidence="1">
    <location>
        <begin position="24"/>
        <end position="44"/>
    </location>
</feature>
<reference evidence="2 3" key="1">
    <citation type="submission" date="2020-05" db="EMBL/GenBank/DDBJ databases">
        <title>Genome sequencing of Spirosoma sp. TS118.</title>
        <authorList>
            <person name="Lee J.-H."/>
            <person name="Jeong S."/>
            <person name="Zhao L."/>
            <person name="Jung J.-H."/>
            <person name="Kim M.-K."/>
            <person name="Lim S."/>
        </authorList>
    </citation>
    <scope>NUCLEOTIDE SEQUENCE [LARGE SCALE GENOMIC DNA]</scope>
    <source>
        <strain evidence="2 3">TS118</strain>
    </source>
</reference>
<gene>
    <name evidence="2" type="ORF">HNV11_18725</name>
</gene>
<evidence type="ECO:0000313" key="3">
    <source>
        <dbReference type="Proteomes" id="UP000502756"/>
    </source>
</evidence>
<evidence type="ECO:0000256" key="1">
    <source>
        <dbReference type="SAM" id="Phobius"/>
    </source>
</evidence>
<name>A0A6M5YCG7_9BACT</name>
<protein>
    <submittedName>
        <fullName evidence="2">Uncharacterized protein</fullName>
    </submittedName>
</protein>
<proteinExistence type="predicted"/>
<accession>A0A6M5YCG7</accession>
<keyword evidence="1" id="KW-0812">Transmembrane</keyword>
<keyword evidence="1" id="KW-1133">Transmembrane helix</keyword>
<sequence length="193" mass="20846">MEILNANTTTPARSAFWNQVPRPVLFFATLILLLAILQALIGGLTSRPDKVALAIGDGLMSVFHDDKSLKNMVLIFTKNGKNNDGTAELRDFGAGLGGLFTGQMRAGGELYFHNYRHRSGVVLNGGPLDVELSNTDDGQQKAGRLRIQGQVAVTGSDQPVYVQLDFISPKETYEVQQLSGTITLNGAQTTLKP</sequence>
<dbReference type="Proteomes" id="UP000502756">
    <property type="component" value="Chromosome"/>
</dbReference>
<dbReference type="EMBL" id="CP053435">
    <property type="protein sequence ID" value="QJW91264.1"/>
    <property type="molecule type" value="Genomic_DNA"/>
</dbReference>
<evidence type="ECO:0000313" key="2">
    <source>
        <dbReference type="EMBL" id="QJW91264.1"/>
    </source>
</evidence>
<dbReference type="RefSeq" id="WP_171741111.1">
    <property type="nucleotide sequence ID" value="NZ_CP053435.1"/>
</dbReference>